<evidence type="ECO:0000256" key="2">
    <source>
        <dbReference type="ARBA" id="ARBA00009948"/>
    </source>
</evidence>
<feature type="binding site" evidence="7">
    <location>
        <position position="192"/>
    </location>
    <ligand>
        <name>phosphoenolpyruvate</name>
        <dbReference type="ChEBI" id="CHEBI:58702"/>
    </ligand>
</feature>
<dbReference type="EC" id="2.5.1.19" evidence="7"/>
<keyword evidence="4 7" id="KW-0808">Transferase</keyword>
<comment type="subcellular location">
    <subcellularLocation>
        <location evidence="7">Cytoplasm</location>
    </subcellularLocation>
</comment>
<feature type="binding site" evidence="7">
    <location>
        <position position="144"/>
    </location>
    <ligand>
        <name>phosphoenolpyruvate</name>
        <dbReference type="ChEBI" id="CHEBI:58702"/>
    </ligand>
</feature>
<dbReference type="PROSITE" id="PS00885">
    <property type="entry name" value="EPSP_SYNTHASE_2"/>
    <property type="match status" value="1"/>
</dbReference>
<feature type="binding site" evidence="7">
    <location>
        <position position="219"/>
    </location>
    <ligand>
        <name>3-phosphoshikimate</name>
        <dbReference type="ChEBI" id="CHEBI:145989"/>
    </ligand>
</feature>
<feature type="binding site" evidence="7">
    <location>
        <position position="190"/>
    </location>
    <ligand>
        <name>3-phosphoshikimate</name>
        <dbReference type="ChEBI" id="CHEBI:145989"/>
    </ligand>
</feature>
<feature type="binding site" evidence="7">
    <location>
        <position position="365"/>
    </location>
    <ligand>
        <name>phosphoenolpyruvate</name>
        <dbReference type="ChEBI" id="CHEBI:58702"/>
    </ligand>
</feature>
<name>A0ABT6WDU4_9ACTN</name>
<dbReference type="PANTHER" id="PTHR21090:SF5">
    <property type="entry name" value="PENTAFUNCTIONAL AROM POLYPEPTIDE"/>
    <property type="match status" value="1"/>
</dbReference>
<protein>
    <recommendedName>
        <fullName evidence="7">3-phosphoshikimate 1-carboxyvinyltransferase</fullName>
        <ecNumber evidence="7">2.5.1.19</ecNumber>
    </recommendedName>
    <alternativeName>
        <fullName evidence="7">5-enolpyruvylshikimate-3-phosphate synthase</fullName>
        <shortName evidence="7">EPSP synthase</shortName>
        <shortName evidence="7">EPSPS</shortName>
    </alternativeName>
</protein>
<accession>A0ABT6WDU4</accession>
<dbReference type="EMBL" id="JASCTH010000002">
    <property type="protein sequence ID" value="MDI6097901.1"/>
    <property type="molecule type" value="Genomic_DNA"/>
</dbReference>
<comment type="caution">
    <text evidence="10">The sequence shown here is derived from an EMBL/GenBank/DDBJ whole genome shotgun (WGS) entry which is preliminary data.</text>
</comment>
<dbReference type="NCBIfam" id="TIGR01356">
    <property type="entry name" value="aroA"/>
    <property type="match status" value="1"/>
</dbReference>
<proteinExistence type="inferred from homology"/>
<dbReference type="InterPro" id="IPR013792">
    <property type="entry name" value="RNA3'P_cycl/enolpyr_Trfase_a/b"/>
</dbReference>
<evidence type="ECO:0000256" key="3">
    <source>
        <dbReference type="ARBA" id="ARBA00022605"/>
    </source>
</evidence>
<dbReference type="PIRSF" id="PIRSF000505">
    <property type="entry name" value="EPSPS"/>
    <property type="match status" value="1"/>
</dbReference>
<feature type="domain" description="Enolpyruvate transferase" evidence="9">
    <location>
        <begin position="34"/>
        <end position="438"/>
    </location>
</feature>
<dbReference type="InterPro" id="IPR006264">
    <property type="entry name" value="EPSP_synthase"/>
</dbReference>
<feature type="binding site" evidence="7">
    <location>
        <position position="47"/>
    </location>
    <ligand>
        <name>phosphoenolpyruvate</name>
        <dbReference type="ChEBI" id="CHEBI:58702"/>
    </ligand>
</feature>
<dbReference type="CDD" id="cd01556">
    <property type="entry name" value="EPSP_synthase"/>
    <property type="match status" value="1"/>
</dbReference>
<comment type="caution">
    <text evidence="7">Lacks conserved residue(s) required for the propagation of feature annotation.</text>
</comment>
<reference evidence="10 11" key="1">
    <citation type="submission" date="2023-05" db="EMBL/GenBank/DDBJ databases">
        <title>Actinoplanes sp. NEAU-A12 genome sequencing.</title>
        <authorList>
            <person name="Wang Z.-S."/>
        </authorList>
    </citation>
    <scope>NUCLEOTIDE SEQUENCE [LARGE SCALE GENOMIC DNA]</scope>
    <source>
        <strain evidence="10 11">NEAU-A12</strain>
    </source>
</reference>
<feature type="binding site" evidence="7">
    <location>
        <position position="116"/>
    </location>
    <ligand>
        <name>phosphoenolpyruvate</name>
        <dbReference type="ChEBI" id="CHEBI:58702"/>
    </ligand>
</feature>
<keyword evidence="7" id="KW-0963">Cytoplasm</keyword>
<comment type="pathway">
    <text evidence="1 7">Metabolic intermediate biosynthesis; chorismate biosynthesis; chorismate from D-erythrose 4-phosphate and phosphoenolpyruvate: step 6/7.</text>
</comment>
<dbReference type="HAMAP" id="MF_00210">
    <property type="entry name" value="EPSP_synth"/>
    <property type="match status" value="1"/>
</dbReference>
<keyword evidence="11" id="KW-1185">Reference proteome</keyword>
<feature type="active site" description="Proton acceptor" evidence="7">
    <location>
        <position position="334"/>
    </location>
</feature>
<gene>
    <name evidence="7 10" type="primary">aroA</name>
    <name evidence="10" type="ORF">QLQ12_04710</name>
</gene>
<dbReference type="Pfam" id="PF00275">
    <property type="entry name" value="EPSP_synthase"/>
    <property type="match status" value="1"/>
</dbReference>
<keyword evidence="5 7" id="KW-0057">Aromatic amino acid biosynthesis</keyword>
<evidence type="ECO:0000256" key="5">
    <source>
        <dbReference type="ARBA" id="ARBA00023141"/>
    </source>
</evidence>
<evidence type="ECO:0000313" key="11">
    <source>
        <dbReference type="Proteomes" id="UP001241758"/>
    </source>
</evidence>
<comment type="similarity">
    <text evidence="2 7">Belongs to the EPSP synthase family.</text>
</comment>
<feature type="binding site" evidence="7">
    <location>
        <position position="192"/>
    </location>
    <ligand>
        <name>3-phosphoshikimate</name>
        <dbReference type="ChEBI" id="CHEBI:145989"/>
    </ligand>
</feature>
<feature type="binding site" evidence="7">
    <location>
        <position position="52"/>
    </location>
    <ligand>
        <name>3-phosphoshikimate</name>
        <dbReference type="ChEBI" id="CHEBI:145989"/>
    </ligand>
</feature>
<feature type="binding site" evidence="7">
    <location>
        <position position="406"/>
    </location>
    <ligand>
        <name>phosphoenolpyruvate</name>
        <dbReference type="ChEBI" id="CHEBI:58702"/>
    </ligand>
</feature>
<dbReference type="Proteomes" id="UP001241758">
    <property type="component" value="Unassembled WGS sequence"/>
</dbReference>
<evidence type="ECO:0000256" key="8">
    <source>
        <dbReference type="SAM" id="MobiDB-lite"/>
    </source>
</evidence>
<dbReference type="InterPro" id="IPR036968">
    <property type="entry name" value="Enolpyruvate_Tfrase_sf"/>
</dbReference>
<sequence>MSRKAGTRAGTVGGRRQNGSVTAEPRPWLAPSATGPVSATVRLPGSKSMTARALILAALADGPSVIEAPLRARDTVLMADGLRALGVEVDTTDGDRWIVTPGPLRGPARVDVGLAGTIMRFLPPAAALAEGVVEFDGDPHARNRPLRPIIEALRSLGATIEASPTGGLPLTVHGSGPIPGGETVIDASESSQFVSGLLLSAPRFAKGLTLRHEGPPVPSAPHLRMTTHMLRAAGAVVDDSVPDVWAVEPGVLRGRTWTIEPDLSGAAPFFAAAMVTGGTVTLAGWPADSWQPVAQLSEILTALGAEVTRSEQGLTVRGAGALRGITADLSEVSELTPVVSALAALAEGPSELRGVAHIRGHETDRITALATELGKAGAEVTEFPDGLRIVPGALHGTTFETYADHRMAHAAAVVGLTVPGVNLADVSCTSKTLPEFPELWAGLVARS</sequence>
<feature type="binding site" evidence="7">
    <location>
        <position position="191"/>
    </location>
    <ligand>
        <name>3-phosphoshikimate</name>
        <dbReference type="ChEBI" id="CHEBI:145989"/>
    </ligand>
</feature>
<feature type="binding site" evidence="7">
    <location>
        <position position="361"/>
    </location>
    <ligand>
        <name>3-phosphoshikimate</name>
        <dbReference type="ChEBI" id="CHEBI:145989"/>
    </ligand>
</feature>
<feature type="binding site" evidence="7">
    <location>
        <position position="334"/>
    </location>
    <ligand>
        <name>3-phosphoshikimate</name>
        <dbReference type="ChEBI" id="CHEBI:145989"/>
    </ligand>
</feature>
<evidence type="ECO:0000259" key="9">
    <source>
        <dbReference type="Pfam" id="PF00275"/>
    </source>
</evidence>
<dbReference type="InterPro" id="IPR023193">
    <property type="entry name" value="EPSP_synthase_CS"/>
</dbReference>
<feature type="region of interest" description="Disordered" evidence="8">
    <location>
        <begin position="1"/>
        <end position="35"/>
    </location>
</feature>
<evidence type="ECO:0000256" key="4">
    <source>
        <dbReference type="ARBA" id="ARBA00022679"/>
    </source>
</evidence>
<dbReference type="RefSeq" id="WP_282757310.1">
    <property type="nucleotide sequence ID" value="NZ_JASCTH010000002.1"/>
</dbReference>
<comment type="subunit">
    <text evidence="7">Monomer.</text>
</comment>
<organism evidence="10 11">
    <name type="scientific">Actinoplanes sandaracinus</name>
    <dbReference type="NCBI Taxonomy" id="3045177"/>
    <lineage>
        <taxon>Bacteria</taxon>
        <taxon>Bacillati</taxon>
        <taxon>Actinomycetota</taxon>
        <taxon>Actinomycetes</taxon>
        <taxon>Micromonosporales</taxon>
        <taxon>Micromonosporaceae</taxon>
        <taxon>Actinoplanes</taxon>
    </lineage>
</organism>
<feature type="binding site" evidence="7">
    <location>
        <position position="431"/>
    </location>
    <ligand>
        <name>phosphoenolpyruvate</name>
        <dbReference type="ChEBI" id="CHEBI:58702"/>
    </ligand>
</feature>
<dbReference type="SUPFAM" id="SSF55205">
    <property type="entry name" value="EPT/RTPC-like"/>
    <property type="match status" value="1"/>
</dbReference>
<dbReference type="InterPro" id="IPR001986">
    <property type="entry name" value="Enolpyruvate_Tfrase_dom"/>
</dbReference>
<keyword evidence="3 7" id="KW-0028">Amino-acid biosynthesis</keyword>
<dbReference type="Gene3D" id="3.65.10.10">
    <property type="entry name" value="Enolpyruvate transferase domain"/>
    <property type="match status" value="2"/>
</dbReference>
<evidence type="ECO:0000313" key="10">
    <source>
        <dbReference type="EMBL" id="MDI6097901.1"/>
    </source>
</evidence>
<comment type="function">
    <text evidence="7">Catalyzes the transfer of the enolpyruvyl moiety of phosphoenolpyruvate (PEP) to the 5-hydroxyl of shikimate-3-phosphate (S3P) to produce enolpyruvyl shikimate-3-phosphate and inorganic phosphate.</text>
</comment>
<comment type="catalytic activity">
    <reaction evidence="6">
        <text>3-phosphoshikimate + phosphoenolpyruvate = 5-O-(1-carboxyvinyl)-3-phosphoshikimate + phosphate</text>
        <dbReference type="Rhea" id="RHEA:21256"/>
        <dbReference type="ChEBI" id="CHEBI:43474"/>
        <dbReference type="ChEBI" id="CHEBI:57701"/>
        <dbReference type="ChEBI" id="CHEBI:58702"/>
        <dbReference type="ChEBI" id="CHEBI:145989"/>
        <dbReference type="EC" id="2.5.1.19"/>
    </reaction>
    <physiologicalReaction direction="left-to-right" evidence="6">
        <dbReference type="Rhea" id="RHEA:21257"/>
    </physiologicalReaction>
</comment>
<feature type="binding site" evidence="7">
    <location>
        <position position="48"/>
    </location>
    <ligand>
        <name>3-phosphoshikimate</name>
        <dbReference type="ChEBI" id="CHEBI:145989"/>
    </ligand>
</feature>
<feature type="binding site" evidence="7">
    <location>
        <position position="47"/>
    </location>
    <ligand>
        <name>3-phosphoshikimate</name>
        <dbReference type="ChEBI" id="CHEBI:145989"/>
    </ligand>
</feature>
<dbReference type="PANTHER" id="PTHR21090">
    <property type="entry name" value="AROM/DEHYDROQUINATE SYNTHASE"/>
    <property type="match status" value="1"/>
</dbReference>
<dbReference type="GO" id="GO:0003866">
    <property type="term" value="F:3-phosphoshikimate 1-carboxyvinyltransferase activity"/>
    <property type="evidence" value="ECO:0007669"/>
    <property type="project" value="UniProtKB-EC"/>
</dbReference>
<evidence type="ECO:0000256" key="6">
    <source>
        <dbReference type="ARBA" id="ARBA00044633"/>
    </source>
</evidence>
<evidence type="ECO:0000256" key="1">
    <source>
        <dbReference type="ARBA" id="ARBA00004811"/>
    </source>
</evidence>
<evidence type="ECO:0000256" key="7">
    <source>
        <dbReference type="HAMAP-Rule" id="MF_00210"/>
    </source>
</evidence>